<dbReference type="Proteomes" id="UP000229278">
    <property type="component" value="Unassembled WGS sequence"/>
</dbReference>
<dbReference type="GO" id="GO:0003887">
    <property type="term" value="F:DNA-directed DNA polymerase activity"/>
    <property type="evidence" value="ECO:0007669"/>
    <property type="project" value="UniProtKB-UniRule"/>
</dbReference>
<keyword evidence="5 10" id="KW-0808">Transferase</keyword>
<dbReference type="SUPFAM" id="SSF55979">
    <property type="entry name" value="DNA clamp"/>
    <property type="match status" value="3"/>
</dbReference>
<keyword evidence="4 10" id="KW-0963">Cytoplasm</keyword>
<evidence type="ECO:0000256" key="2">
    <source>
        <dbReference type="ARBA" id="ARBA00010752"/>
    </source>
</evidence>
<dbReference type="GO" id="GO:0005737">
    <property type="term" value="C:cytoplasm"/>
    <property type="evidence" value="ECO:0007669"/>
    <property type="project" value="UniProtKB-SubCell"/>
</dbReference>
<dbReference type="EMBL" id="PDTV01000001">
    <property type="protein sequence ID" value="PIE83736.1"/>
    <property type="molecule type" value="Genomic_DNA"/>
</dbReference>
<dbReference type="AlphaFoldDB" id="A0A2G6PGP6"/>
<keyword evidence="6 10" id="KW-0548">Nucleotidyltransferase</keyword>
<dbReference type="GO" id="GO:0006271">
    <property type="term" value="P:DNA strand elongation involved in DNA replication"/>
    <property type="evidence" value="ECO:0007669"/>
    <property type="project" value="TreeGrafter"/>
</dbReference>
<dbReference type="GO" id="GO:0009360">
    <property type="term" value="C:DNA polymerase III complex"/>
    <property type="evidence" value="ECO:0007669"/>
    <property type="project" value="InterPro"/>
</dbReference>
<gene>
    <name evidence="14" type="ORF">CSA09_00080</name>
</gene>
<dbReference type="SMART" id="SM00480">
    <property type="entry name" value="POL3Bc"/>
    <property type="match status" value="1"/>
</dbReference>
<keyword evidence="7 10" id="KW-0235">DNA replication</keyword>
<dbReference type="Gene3D" id="3.10.150.10">
    <property type="entry name" value="DNA Polymerase III, subunit A, domain 2"/>
    <property type="match status" value="1"/>
</dbReference>
<reference evidence="14 15" key="1">
    <citation type="submission" date="2017-10" db="EMBL/GenBank/DDBJ databases">
        <title>Novel microbial diversity and functional potential in the marine mammal oral microbiome.</title>
        <authorList>
            <person name="Dudek N.K."/>
            <person name="Sun C.L."/>
            <person name="Burstein D."/>
            <person name="Kantor R.S."/>
            <person name="Aliaga Goltsman D.S."/>
            <person name="Bik E.M."/>
            <person name="Thomas B.C."/>
            <person name="Banfield J.F."/>
            <person name="Relman D.A."/>
        </authorList>
    </citation>
    <scope>NUCLEOTIDE SEQUENCE [LARGE SCALE GENOMIC DNA]</scope>
    <source>
        <strain evidence="14">DOLJORAL78_50_517</strain>
    </source>
</reference>
<evidence type="ECO:0000256" key="8">
    <source>
        <dbReference type="ARBA" id="ARBA00022932"/>
    </source>
</evidence>
<evidence type="ECO:0000259" key="12">
    <source>
        <dbReference type="Pfam" id="PF02767"/>
    </source>
</evidence>
<comment type="subunit">
    <text evidence="10">Forms a ring-shaped head-to-tail homodimer around DNA.</text>
</comment>
<dbReference type="InterPro" id="IPR022634">
    <property type="entry name" value="DNA_polIII_beta_N"/>
</dbReference>
<evidence type="ECO:0000256" key="9">
    <source>
        <dbReference type="ARBA" id="ARBA00023125"/>
    </source>
</evidence>
<dbReference type="Gene3D" id="3.70.10.10">
    <property type="match status" value="1"/>
</dbReference>
<evidence type="ECO:0000256" key="10">
    <source>
        <dbReference type="PIRNR" id="PIRNR000804"/>
    </source>
</evidence>
<dbReference type="Pfam" id="PF02767">
    <property type="entry name" value="DNA_pol3_beta_2"/>
    <property type="match status" value="1"/>
</dbReference>
<dbReference type="InterPro" id="IPR046938">
    <property type="entry name" value="DNA_clamp_sf"/>
</dbReference>
<dbReference type="InterPro" id="IPR022637">
    <property type="entry name" value="DNA_polIII_beta_cen"/>
</dbReference>
<evidence type="ECO:0000259" key="13">
    <source>
        <dbReference type="Pfam" id="PF02768"/>
    </source>
</evidence>
<keyword evidence="9" id="KW-0238">DNA-binding</keyword>
<dbReference type="InterPro" id="IPR001001">
    <property type="entry name" value="DNA_polIII_beta"/>
</dbReference>
<evidence type="ECO:0000259" key="11">
    <source>
        <dbReference type="Pfam" id="PF00712"/>
    </source>
</evidence>
<sequence length="367" mass="40912">MKLEAKREQLLKPLQHVIGAVERRQTLPILSNALIIAREQELTLTATDLEVELSVHTQLPIAEPGSVTVPARKLHDILRALPEDAPISLTAEGDRAIVRCGRSRFSLATLPAHDYPTLEDLPFENDIQLSRNVLRGLIERTHFAMAQQDVRYYLNGLLLEISPGVLRLVATDGHRLAFQSLPAETDAMLETRQVIVPRKGVLELMRLLSDSDDHVVLQLSANHVRLLMGDIRFTSKLIDGQFPDYDRVIPQESNRVMLADRLVLRSALARVGIVLSDKTRGIRLQLEDWNLRIQAQNLEQEEAEEEVEINYSGGSMDIGFNMAYLLDALGALDGELAKLSFNDAGSSCLIEEAEGTGGKHVIMPMRL</sequence>
<feature type="domain" description="DNA polymerase III beta sliding clamp N-terminal" evidence="11">
    <location>
        <begin position="1"/>
        <end position="118"/>
    </location>
</feature>
<evidence type="ECO:0000256" key="5">
    <source>
        <dbReference type="ARBA" id="ARBA00022679"/>
    </source>
</evidence>
<dbReference type="Pfam" id="PF02768">
    <property type="entry name" value="DNA_pol3_beta_3"/>
    <property type="match status" value="1"/>
</dbReference>
<organism evidence="14 15">
    <name type="scientific">Candidatus Contendibacter odensensis</name>
    <dbReference type="NCBI Taxonomy" id="1400860"/>
    <lineage>
        <taxon>Bacteria</taxon>
        <taxon>Pseudomonadati</taxon>
        <taxon>Pseudomonadota</taxon>
        <taxon>Gammaproteobacteria</taxon>
        <taxon>Candidatus Competibacteraceae</taxon>
        <taxon>Candidatus Contendibacter</taxon>
    </lineage>
</organism>
<comment type="caution">
    <text evidence="14">The sequence shown here is derived from an EMBL/GenBank/DDBJ whole genome shotgun (WGS) entry which is preliminary data.</text>
</comment>
<dbReference type="PANTHER" id="PTHR30478:SF0">
    <property type="entry name" value="BETA SLIDING CLAMP"/>
    <property type="match status" value="1"/>
</dbReference>
<protein>
    <recommendedName>
        <fullName evidence="3 10">Beta sliding clamp</fullName>
    </recommendedName>
</protein>
<name>A0A2G6PGP6_9GAMM</name>
<evidence type="ECO:0000256" key="7">
    <source>
        <dbReference type="ARBA" id="ARBA00022705"/>
    </source>
</evidence>
<keyword evidence="8 10" id="KW-0239">DNA-directed DNA polymerase</keyword>
<dbReference type="CDD" id="cd00140">
    <property type="entry name" value="beta_clamp"/>
    <property type="match status" value="1"/>
</dbReference>
<evidence type="ECO:0000256" key="1">
    <source>
        <dbReference type="ARBA" id="ARBA00004496"/>
    </source>
</evidence>
<dbReference type="GO" id="GO:0003677">
    <property type="term" value="F:DNA binding"/>
    <property type="evidence" value="ECO:0007669"/>
    <property type="project" value="UniProtKB-UniRule"/>
</dbReference>
<comment type="subcellular location">
    <subcellularLocation>
        <location evidence="1 10">Cytoplasm</location>
    </subcellularLocation>
</comment>
<dbReference type="NCBIfam" id="TIGR00663">
    <property type="entry name" value="dnan"/>
    <property type="match status" value="1"/>
</dbReference>
<dbReference type="Pfam" id="PF00712">
    <property type="entry name" value="DNA_pol3_beta"/>
    <property type="match status" value="1"/>
</dbReference>
<proteinExistence type="inferred from homology"/>
<accession>A0A2G6PGP6</accession>
<feature type="domain" description="DNA polymerase III beta sliding clamp central" evidence="12">
    <location>
        <begin position="128"/>
        <end position="244"/>
    </location>
</feature>
<comment type="similarity">
    <text evidence="2 10">Belongs to the beta sliding clamp family.</text>
</comment>
<dbReference type="GO" id="GO:0042802">
    <property type="term" value="F:identical protein binding"/>
    <property type="evidence" value="ECO:0007669"/>
    <property type="project" value="UniProtKB-ARBA"/>
</dbReference>
<evidence type="ECO:0000313" key="14">
    <source>
        <dbReference type="EMBL" id="PIE83736.1"/>
    </source>
</evidence>
<comment type="function">
    <text evidence="10">Confers DNA tethering and processivity to DNA polymerases and other proteins. Acts as a clamp, forming a ring around DNA (a reaction catalyzed by the clamp-loading complex) which diffuses in an ATP-independent manner freely and bidirectionally along dsDNA. Initially characterized for its ability to contact the catalytic subunit of DNA polymerase III (Pol III), a complex, multichain enzyme responsible for most of the replicative synthesis in bacteria; Pol III exhibits 3'-5' exonuclease proofreading activity. The beta chain is required for initiation of replication as well as for processivity of DNA replication.</text>
</comment>
<evidence type="ECO:0000256" key="4">
    <source>
        <dbReference type="ARBA" id="ARBA00022490"/>
    </source>
</evidence>
<dbReference type="InterPro" id="IPR022635">
    <property type="entry name" value="DNA_polIII_beta_C"/>
</dbReference>
<feature type="domain" description="DNA polymerase III beta sliding clamp C-terminal" evidence="13">
    <location>
        <begin position="247"/>
        <end position="366"/>
    </location>
</feature>
<evidence type="ECO:0000256" key="6">
    <source>
        <dbReference type="ARBA" id="ARBA00022695"/>
    </source>
</evidence>
<dbReference type="PIRSF" id="PIRSF000804">
    <property type="entry name" value="DNA_pol_III_b"/>
    <property type="match status" value="1"/>
</dbReference>
<dbReference type="FunFam" id="3.10.150.10:FF:000001">
    <property type="entry name" value="Beta sliding clamp"/>
    <property type="match status" value="1"/>
</dbReference>
<dbReference type="PANTHER" id="PTHR30478">
    <property type="entry name" value="DNA POLYMERASE III SUBUNIT BETA"/>
    <property type="match status" value="1"/>
</dbReference>
<evidence type="ECO:0000256" key="3">
    <source>
        <dbReference type="ARBA" id="ARBA00021035"/>
    </source>
</evidence>
<dbReference type="GO" id="GO:0008408">
    <property type="term" value="F:3'-5' exonuclease activity"/>
    <property type="evidence" value="ECO:0007669"/>
    <property type="project" value="InterPro"/>
</dbReference>
<evidence type="ECO:0000313" key="15">
    <source>
        <dbReference type="Proteomes" id="UP000229278"/>
    </source>
</evidence>